<dbReference type="GO" id="GO:0005886">
    <property type="term" value="C:plasma membrane"/>
    <property type="evidence" value="ECO:0007669"/>
    <property type="project" value="UniProtKB-SubCell"/>
</dbReference>
<name>A0A941ERM6_9ACTN</name>
<sequence length="609" mass="63846">MTALRRNLALAREVAGILWSTRRREFQALILCWAALALCQPLLAWFLRDLIIAASAGQGGSALGYAAAATCALAVCAQALFQSYLLRIEILEQAGLGLSTRLLRAVAQRVGVDHLEDPDVLDRIRVGLDGWVVVSAFTGGAQLLAVAAGLALTLPTIGSSPGISLLLIPLCLPLVYASARALEHSVRAEERASRWERTAQSLLATVVDPAAGSELRISGAMPAVLEEYRLHADRGASLRARGQAAAARALALAWLVFIAGFVGIMYLGIGRAALPAADAVPLITVSLQFQGIAVAMVNGTAEVVRGGRVARIHDLIADEVRRGEAGAADAGEPPARLAEGISLRGVGFRYPRAGRDALQDLDLDLPAGSLVAVVGAHGSGKSTLVKLLTGMYAPTAGSIGVDGRELTTAGMPAWRTRISACFQDYVRLPTTIREAVGIGDLTGLADDARILTAVASGGAEEVVGLHPQGLETRLGGAGEGTDLSGGQWQRLALARSCMRPDPLLVVLDEPTASLDPLAEHEIFARNAALARERAAAHGTITLAITHRYSTVRSADLIVVLSEGRLHESGSHEELMARGGLYAAMYTRQRDALLDPTPPSARPRSEAGAA</sequence>
<dbReference type="PANTHER" id="PTHR24221">
    <property type="entry name" value="ATP-BINDING CASSETTE SUB-FAMILY B"/>
    <property type="match status" value="1"/>
</dbReference>
<dbReference type="Proteomes" id="UP000675781">
    <property type="component" value="Unassembled WGS sequence"/>
</dbReference>
<dbReference type="GO" id="GO:0016887">
    <property type="term" value="F:ATP hydrolysis activity"/>
    <property type="evidence" value="ECO:0007669"/>
    <property type="project" value="InterPro"/>
</dbReference>
<evidence type="ECO:0000259" key="8">
    <source>
        <dbReference type="PROSITE" id="PS50893"/>
    </source>
</evidence>
<dbReference type="InterPro" id="IPR027417">
    <property type="entry name" value="P-loop_NTPase"/>
</dbReference>
<evidence type="ECO:0000313" key="9">
    <source>
        <dbReference type="EMBL" id="MBR7836086.1"/>
    </source>
</evidence>
<keyword evidence="4 9" id="KW-0067">ATP-binding</keyword>
<dbReference type="SUPFAM" id="SSF90123">
    <property type="entry name" value="ABC transporter transmembrane region"/>
    <property type="match status" value="1"/>
</dbReference>
<dbReference type="RefSeq" id="WP_212530575.1">
    <property type="nucleotide sequence ID" value="NZ_JAGSOG010000124.1"/>
</dbReference>
<dbReference type="EMBL" id="JAGSOG010000124">
    <property type="protein sequence ID" value="MBR7836086.1"/>
    <property type="molecule type" value="Genomic_DNA"/>
</dbReference>
<keyword evidence="2 7" id="KW-0812">Transmembrane</keyword>
<dbReference type="GO" id="GO:0034040">
    <property type="term" value="F:ATPase-coupled lipid transmembrane transporter activity"/>
    <property type="evidence" value="ECO:0007669"/>
    <property type="project" value="TreeGrafter"/>
</dbReference>
<reference evidence="9" key="1">
    <citation type="submission" date="2021-04" db="EMBL/GenBank/DDBJ databases">
        <title>Genome based classification of Actinospica acidithermotolerans sp. nov., an actinobacterium isolated from an Indonesian hot spring.</title>
        <authorList>
            <person name="Kusuma A.B."/>
            <person name="Putra K.E."/>
            <person name="Nafisah S."/>
            <person name="Loh J."/>
            <person name="Nouioui I."/>
            <person name="Goodfellow M."/>
        </authorList>
    </citation>
    <scope>NUCLEOTIDE SEQUENCE</scope>
    <source>
        <strain evidence="9">CSCA 57</strain>
    </source>
</reference>
<dbReference type="AlphaFoldDB" id="A0A941ERM6"/>
<dbReference type="InterPro" id="IPR039421">
    <property type="entry name" value="Type_1_exporter"/>
</dbReference>
<dbReference type="PROSITE" id="PS50893">
    <property type="entry name" value="ABC_TRANSPORTER_2"/>
    <property type="match status" value="1"/>
</dbReference>
<dbReference type="SUPFAM" id="SSF52540">
    <property type="entry name" value="P-loop containing nucleoside triphosphate hydrolases"/>
    <property type="match status" value="1"/>
</dbReference>
<feature type="transmembrane region" description="Helical" evidence="7">
    <location>
        <begin position="249"/>
        <end position="269"/>
    </location>
</feature>
<dbReference type="InterPro" id="IPR036640">
    <property type="entry name" value="ABC1_TM_sf"/>
</dbReference>
<dbReference type="InterPro" id="IPR003593">
    <property type="entry name" value="AAA+_ATPase"/>
</dbReference>
<feature type="transmembrane region" description="Helical" evidence="7">
    <location>
        <begin position="131"/>
        <end position="157"/>
    </location>
</feature>
<evidence type="ECO:0000256" key="7">
    <source>
        <dbReference type="SAM" id="Phobius"/>
    </source>
</evidence>
<feature type="transmembrane region" description="Helical" evidence="7">
    <location>
        <begin position="163"/>
        <end position="182"/>
    </location>
</feature>
<accession>A0A941ERM6</accession>
<comment type="subcellular location">
    <subcellularLocation>
        <location evidence="1">Cell membrane</location>
        <topology evidence="1">Multi-pass membrane protein</topology>
    </subcellularLocation>
</comment>
<keyword evidence="6 7" id="KW-0472">Membrane</keyword>
<dbReference type="PANTHER" id="PTHR24221:SF646">
    <property type="entry name" value="HAEMOLYSIN SECRETION ATP-BINDING PROTEIN"/>
    <property type="match status" value="1"/>
</dbReference>
<evidence type="ECO:0000256" key="4">
    <source>
        <dbReference type="ARBA" id="ARBA00022840"/>
    </source>
</evidence>
<evidence type="ECO:0000256" key="3">
    <source>
        <dbReference type="ARBA" id="ARBA00022741"/>
    </source>
</evidence>
<gene>
    <name evidence="9" type="ORF">KDL01_22610</name>
</gene>
<evidence type="ECO:0000313" key="10">
    <source>
        <dbReference type="Proteomes" id="UP000675781"/>
    </source>
</evidence>
<feature type="transmembrane region" description="Helical" evidence="7">
    <location>
        <begin position="28"/>
        <end position="47"/>
    </location>
</feature>
<proteinExistence type="predicted"/>
<evidence type="ECO:0000256" key="6">
    <source>
        <dbReference type="ARBA" id="ARBA00023136"/>
    </source>
</evidence>
<dbReference type="SMART" id="SM00382">
    <property type="entry name" value="AAA"/>
    <property type="match status" value="1"/>
</dbReference>
<dbReference type="InterPro" id="IPR003439">
    <property type="entry name" value="ABC_transporter-like_ATP-bd"/>
</dbReference>
<dbReference type="Gene3D" id="3.40.50.300">
    <property type="entry name" value="P-loop containing nucleotide triphosphate hydrolases"/>
    <property type="match status" value="1"/>
</dbReference>
<keyword evidence="3" id="KW-0547">Nucleotide-binding</keyword>
<dbReference type="Gene3D" id="1.20.1560.10">
    <property type="entry name" value="ABC transporter type 1, transmembrane domain"/>
    <property type="match status" value="1"/>
</dbReference>
<comment type="caution">
    <text evidence="9">The sequence shown here is derived from an EMBL/GenBank/DDBJ whole genome shotgun (WGS) entry which is preliminary data.</text>
</comment>
<evidence type="ECO:0000256" key="2">
    <source>
        <dbReference type="ARBA" id="ARBA00022692"/>
    </source>
</evidence>
<evidence type="ECO:0000256" key="5">
    <source>
        <dbReference type="ARBA" id="ARBA00022989"/>
    </source>
</evidence>
<keyword evidence="10" id="KW-1185">Reference proteome</keyword>
<evidence type="ECO:0000256" key="1">
    <source>
        <dbReference type="ARBA" id="ARBA00004651"/>
    </source>
</evidence>
<dbReference type="GO" id="GO:0005524">
    <property type="term" value="F:ATP binding"/>
    <property type="evidence" value="ECO:0007669"/>
    <property type="project" value="UniProtKB-KW"/>
</dbReference>
<feature type="domain" description="ABC transporter" evidence="8">
    <location>
        <begin position="341"/>
        <end position="587"/>
    </location>
</feature>
<protein>
    <submittedName>
        <fullName evidence="9">ABC transporter ATP-binding protein</fullName>
    </submittedName>
</protein>
<organism evidence="9 10">
    <name type="scientific">Actinospica durhamensis</name>
    <dbReference type="NCBI Taxonomy" id="1508375"/>
    <lineage>
        <taxon>Bacteria</taxon>
        <taxon>Bacillati</taxon>
        <taxon>Actinomycetota</taxon>
        <taxon>Actinomycetes</taxon>
        <taxon>Catenulisporales</taxon>
        <taxon>Actinospicaceae</taxon>
        <taxon>Actinospica</taxon>
    </lineage>
</organism>
<feature type="transmembrane region" description="Helical" evidence="7">
    <location>
        <begin position="62"/>
        <end position="81"/>
    </location>
</feature>
<dbReference type="Pfam" id="PF00005">
    <property type="entry name" value="ABC_tran"/>
    <property type="match status" value="1"/>
</dbReference>
<keyword evidence="5 7" id="KW-1133">Transmembrane helix</keyword>